<organism evidence="2 3">
    <name type="scientific">Candidatus Shapirobacteria bacterium CG_4_9_14_3_um_filter_39_13</name>
    <dbReference type="NCBI Taxonomy" id="1974479"/>
    <lineage>
        <taxon>Bacteria</taxon>
        <taxon>Candidatus Shapironibacteriota</taxon>
    </lineage>
</organism>
<name>A0A2M7XLI0_9BACT</name>
<dbReference type="SUPFAM" id="SSF143011">
    <property type="entry name" value="RelE-like"/>
    <property type="match status" value="1"/>
</dbReference>
<dbReference type="PANTHER" id="PTHR40588">
    <property type="entry name" value="MRNA INTERFERASE TOXIN YAFQ"/>
    <property type="match status" value="1"/>
</dbReference>
<keyword evidence="1" id="KW-1277">Toxin-antitoxin system</keyword>
<dbReference type="Proteomes" id="UP000230062">
    <property type="component" value="Unassembled WGS sequence"/>
</dbReference>
<dbReference type="InterPro" id="IPR035093">
    <property type="entry name" value="RelE/ParE_toxin_dom_sf"/>
</dbReference>
<dbReference type="Gene3D" id="3.30.2310.20">
    <property type="entry name" value="RelE-like"/>
    <property type="match status" value="1"/>
</dbReference>
<dbReference type="GO" id="GO:0004521">
    <property type="term" value="F:RNA endonuclease activity"/>
    <property type="evidence" value="ECO:0007669"/>
    <property type="project" value="TreeGrafter"/>
</dbReference>
<dbReference type="GO" id="GO:0006415">
    <property type="term" value="P:translational termination"/>
    <property type="evidence" value="ECO:0007669"/>
    <property type="project" value="TreeGrafter"/>
</dbReference>
<reference evidence="3" key="1">
    <citation type="submission" date="2017-09" db="EMBL/GenBank/DDBJ databases">
        <title>Depth-based differentiation of microbial function through sediment-hosted aquifers and enrichment of novel symbionts in the deep terrestrial subsurface.</title>
        <authorList>
            <person name="Probst A.J."/>
            <person name="Ladd B."/>
            <person name="Jarett J.K."/>
            <person name="Geller-Mcgrath D.E."/>
            <person name="Sieber C.M.K."/>
            <person name="Emerson J.B."/>
            <person name="Anantharaman K."/>
            <person name="Thomas B.C."/>
            <person name="Malmstrom R."/>
            <person name="Stieglmeier M."/>
            <person name="Klingl A."/>
            <person name="Woyke T."/>
            <person name="Ryan C.M."/>
            <person name="Banfield J.F."/>
        </authorList>
    </citation>
    <scope>NUCLEOTIDE SEQUENCE [LARGE SCALE GENOMIC DNA]</scope>
</reference>
<gene>
    <name evidence="2" type="ORF">CO169_01725</name>
</gene>
<evidence type="ECO:0000313" key="2">
    <source>
        <dbReference type="EMBL" id="PJA49540.1"/>
    </source>
</evidence>
<dbReference type="PANTHER" id="PTHR40588:SF1">
    <property type="entry name" value="MRNA INTERFERASE TOXIN YAFQ"/>
    <property type="match status" value="1"/>
</dbReference>
<accession>A0A2M7XLI0</accession>
<evidence type="ECO:0008006" key="4">
    <source>
        <dbReference type="Google" id="ProtNLM"/>
    </source>
</evidence>
<evidence type="ECO:0000313" key="3">
    <source>
        <dbReference type="Proteomes" id="UP000230062"/>
    </source>
</evidence>
<dbReference type="Pfam" id="PF15738">
    <property type="entry name" value="YafQ_toxin"/>
    <property type="match status" value="1"/>
</dbReference>
<sequence>MKIDYHREFQKNYLKRIKRNRNLNQIFHEKVILFVEDLHNPLLKDHALVGKQRGLRSFSITGDVRVVYRPIKKNLVLFLDIGSHNQVY</sequence>
<protein>
    <recommendedName>
        <fullName evidence="4">Type II toxin-antitoxin system mRNA interferase toxin, RelE/StbE family</fullName>
    </recommendedName>
</protein>
<proteinExistence type="predicted"/>
<dbReference type="NCBIfam" id="TIGR02385">
    <property type="entry name" value="RelE_StbE"/>
    <property type="match status" value="1"/>
</dbReference>
<dbReference type="AlphaFoldDB" id="A0A2M7XLI0"/>
<dbReference type="EMBL" id="PFWP01000049">
    <property type="protein sequence ID" value="PJA49540.1"/>
    <property type="molecule type" value="Genomic_DNA"/>
</dbReference>
<dbReference type="InterPro" id="IPR007712">
    <property type="entry name" value="RelE/ParE_toxin"/>
</dbReference>
<dbReference type="InterPro" id="IPR004386">
    <property type="entry name" value="Toxin_YafQ-like"/>
</dbReference>
<evidence type="ECO:0000256" key="1">
    <source>
        <dbReference type="ARBA" id="ARBA00022649"/>
    </source>
</evidence>
<comment type="caution">
    <text evidence="2">The sequence shown here is derived from an EMBL/GenBank/DDBJ whole genome shotgun (WGS) entry which is preliminary data.</text>
</comment>
<dbReference type="GO" id="GO:0006402">
    <property type="term" value="P:mRNA catabolic process"/>
    <property type="evidence" value="ECO:0007669"/>
    <property type="project" value="TreeGrafter"/>
</dbReference>